<dbReference type="NCBIfam" id="NF008334">
    <property type="entry name" value="PRK11119.1"/>
    <property type="match status" value="1"/>
</dbReference>
<dbReference type="Gene3D" id="3.40.190.10">
    <property type="entry name" value="Periplasmic binding protein-like II"/>
    <property type="match status" value="1"/>
</dbReference>
<dbReference type="CDD" id="cd13638">
    <property type="entry name" value="PBP2_EcProx_like"/>
    <property type="match status" value="1"/>
</dbReference>
<evidence type="ECO:0000259" key="2">
    <source>
        <dbReference type="Pfam" id="PF04069"/>
    </source>
</evidence>
<accession>A0ABV7DSX9</accession>
<keyword evidence="4" id="KW-1185">Reference proteome</keyword>
<gene>
    <name evidence="3" type="primary">proX</name>
    <name evidence="3" type="ORF">ACFOD6_06020</name>
</gene>
<dbReference type="Pfam" id="PF04069">
    <property type="entry name" value="OpuAC"/>
    <property type="match status" value="1"/>
</dbReference>
<dbReference type="EMBL" id="JBHRSM010000011">
    <property type="protein sequence ID" value="MFC3085602.1"/>
    <property type="molecule type" value="Genomic_DNA"/>
</dbReference>
<dbReference type="RefSeq" id="WP_197641871.1">
    <property type="nucleotide sequence ID" value="NZ_JAEACP010000002.1"/>
</dbReference>
<protein>
    <submittedName>
        <fullName evidence="3">Glycine betaine/L-proline ABC transporter substrate-binding protein ProX</fullName>
    </submittedName>
</protein>
<sequence>MKMFTLTTALALLLAGPSLAQDPNKPGEGKDPVRVVMPAQIEEHFHHYVLLRALQELGYETAEPMEAEYQTMHIAIGGGDADFTANHWHALHAAFFEESGGAAVMSKVGVLIEGALQGYLVDKASYDAGVTDFTMLKDPEVAKRFDADGDGKADLVGCTPGWGCERAIEFQLTEYGLRDTVTHNQGAYQAIIGDAIARHANGEPILYYTWTPYWVSGVLVPGKDVEWLSVPYTALPEGSEGLNTIVDGKNVGFGVESVGVLARNDFLEANPAAAKLFEVAKIPVNDVSAQALEVSKGANTDEAIWALADKWIVDNRATFDGWLTEARAVAQ</sequence>
<dbReference type="SUPFAM" id="SSF53850">
    <property type="entry name" value="Periplasmic binding protein-like II"/>
    <property type="match status" value="1"/>
</dbReference>
<evidence type="ECO:0000313" key="4">
    <source>
        <dbReference type="Proteomes" id="UP001595445"/>
    </source>
</evidence>
<feature type="chain" id="PRO_5045573055" evidence="1">
    <location>
        <begin position="21"/>
        <end position="331"/>
    </location>
</feature>
<keyword evidence="1" id="KW-0732">Signal</keyword>
<feature type="domain" description="ABC-type glycine betaine transport system substrate-binding" evidence="2">
    <location>
        <begin position="34"/>
        <end position="311"/>
    </location>
</feature>
<proteinExistence type="predicted"/>
<reference evidence="4" key="1">
    <citation type="journal article" date="2019" name="Int. J. Syst. Evol. Microbiol.">
        <title>The Global Catalogue of Microorganisms (GCM) 10K type strain sequencing project: providing services to taxonomists for standard genome sequencing and annotation.</title>
        <authorList>
            <consortium name="The Broad Institute Genomics Platform"/>
            <consortium name="The Broad Institute Genome Sequencing Center for Infectious Disease"/>
            <person name="Wu L."/>
            <person name="Ma J."/>
        </authorList>
    </citation>
    <scope>NUCLEOTIDE SEQUENCE [LARGE SCALE GENOMIC DNA]</scope>
    <source>
        <strain evidence="4">KCTC 62102</strain>
    </source>
</reference>
<organism evidence="3 4">
    <name type="scientific">Tabrizicola soli</name>
    <dbReference type="NCBI Taxonomy" id="2185115"/>
    <lineage>
        <taxon>Bacteria</taxon>
        <taxon>Pseudomonadati</taxon>
        <taxon>Pseudomonadota</taxon>
        <taxon>Alphaproteobacteria</taxon>
        <taxon>Rhodobacterales</taxon>
        <taxon>Paracoccaceae</taxon>
        <taxon>Tabrizicola</taxon>
    </lineage>
</organism>
<name>A0ABV7DSX9_9RHOB</name>
<dbReference type="Gene3D" id="3.40.190.100">
    <property type="entry name" value="Glycine betaine-binding periplasmic protein, domain 2"/>
    <property type="match status" value="1"/>
</dbReference>
<dbReference type="InterPro" id="IPR007210">
    <property type="entry name" value="ABC_Gly_betaine_transp_sub-bd"/>
</dbReference>
<feature type="signal peptide" evidence="1">
    <location>
        <begin position="1"/>
        <end position="20"/>
    </location>
</feature>
<comment type="caution">
    <text evidence="3">The sequence shown here is derived from an EMBL/GenBank/DDBJ whole genome shotgun (WGS) entry which is preliminary data.</text>
</comment>
<dbReference type="Proteomes" id="UP001595445">
    <property type="component" value="Unassembled WGS sequence"/>
</dbReference>
<evidence type="ECO:0000256" key="1">
    <source>
        <dbReference type="SAM" id="SignalP"/>
    </source>
</evidence>
<evidence type="ECO:0000313" key="3">
    <source>
        <dbReference type="EMBL" id="MFC3085602.1"/>
    </source>
</evidence>